<comment type="subunit">
    <text evidence="14">Component of the uniplex complex. Interacts (via the transmembrane region) with MCU (via the first transmembrane region); the interaction is direct.</text>
</comment>
<dbReference type="PANTHER" id="PTHR33904">
    <property type="entry name" value="ESSENTIAL MCU REGULATOR, MITOCHONDRIAL"/>
    <property type="match status" value="1"/>
</dbReference>
<keyword evidence="10 14" id="KW-1133">Transmembrane helix</keyword>
<evidence type="ECO:0000256" key="9">
    <source>
        <dbReference type="ARBA" id="ARBA00022946"/>
    </source>
</evidence>
<evidence type="ECO:0000256" key="8">
    <source>
        <dbReference type="ARBA" id="ARBA00022837"/>
    </source>
</evidence>
<keyword evidence="12 14" id="KW-0496">Mitochondrion</keyword>
<dbReference type="Pfam" id="PF10161">
    <property type="entry name" value="DDDD"/>
    <property type="match status" value="1"/>
</dbReference>
<evidence type="ECO:0000256" key="6">
    <source>
        <dbReference type="ARBA" id="ARBA00022692"/>
    </source>
</evidence>
<dbReference type="Proteomes" id="UP001642520">
    <property type="component" value="Unassembled WGS sequence"/>
</dbReference>
<keyword evidence="11 14" id="KW-0406">Ion transport</keyword>
<keyword evidence="13 14" id="KW-0472">Membrane</keyword>
<feature type="transmembrane region" description="Helical" evidence="14">
    <location>
        <begin position="47"/>
        <end position="67"/>
    </location>
</feature>
<sequence>MGLLRSLVSCQMTDNLKKINGDIKMQHRSRTTTRSGAILPEPKGTRFGYLGVICSVTAGLVIGTTLSQMMANFLEEKELFIPSDDDDDD</sequence>
<keyword evidence="9 14" id="KW-0809">Transit peptide</keyword>
<evidence type="ECO:0000256" key="14">
    <source>
        <dbReference type="RuleBase" id="RU369077"/>
    </source>
</evidence>
<evidence type="ECO:0000256" key="3">
    <source>
        <dbReference type="ARBA" id="ARBA00022180"/>
    </source>
</evidence>
<protein>
    <recommendedName>
        <fullName evidence="3 14">Essential MCU regulator, mitochondrial</fullName>
    </recommendedName>
    <alternativeName>
        <fullName evidence="14">Single-pass membrane protein with aspartate-rich tail 1, mitochondrial</fullName>
    </alternativeName>
</protein>
<dbReference type="InterPro" id="IPR018782">
    <property type="entry name" value="MCU_reg"/>
</dbReference>
<comment type="similarity">
    <text evidence="2 14">Belongs to the SMDT1/EMRE family.</text>
</comment>
<keyword evidence="7 14" id="KW-0999">Mitochondrion inner membrane</keyword>
<keyword evidence="6 14" id="KW-0812">Transmembrane</keyword>
<evidence type="ECO:0000256" key="1">
    <source>
        <dbReference type="ARBA" id="ARBA00004434"/>
    </source>
</evidence>
<evidence type="ECO:0000256" key="11">
    <source>
        <dbReference type="ARBA" id="ARBA00023065"/>
    </source>
</evidence>
<evidence type="ECO:0000256" key="10">
    <source>
        <dbReference type="ARBA" id="ARBA00022989"/>
    </source>
</evidence>
<evidence type="ECO:0000313" key="16">
    <source>
        <dbReference type="Proteomes" id="UP001642520"/>
    </source>
</evidence>
<reference evidence="15 16" key="1">
    <citation type="submission" date="2024-08" db="EMBL/GenBank/DDBJ databases">
        <authorList>
            <person name="Will J Nash"/>
            <person name="Angela Man"/>
            <person name="Seanna McTaggart"/>
            <person name="Kendall Baker"/>
            <person name="Tom Barker"/>
            <person name="Leah Catchpole"/>
            <person name="Alex Durrant"/>
            <person name="Karim Gharbi"/>
            <person name="Naomi Irish"/>
            <person name="Gemy Kaithakottil"/>
            <person name="Debby Ku"/>
            <person name="Aaliyah Providence"/>
            <person name="Felix Shaw"/>
            <person name="David Swarbreck"/>
            <person name="Chris Watkins"/>
            <person name="Ann M. McCartney"/>
            <person name="Giulio Formenti"/>
            <person name="Alice Mouton"/>
            <person name="Noel Vella"/>
            <person name="Bjorn M von Reumont"/>
            <person name="Adriana Vella"/>
            <person name="Wilfried Haerty"/>
        </authorList>
    </citation>
    <scope>NUCLEOTIDE SEQUENCE [LARGE SCALE GENOMIC DNA]</scope>
</reference>
<evidence type="ECO:0000256" key="7">
    <source>
        <dbReference type="ARBA" id="ARBA00022792"/>
    </source>
</evidence>
<proteinExistence type="inferred from homology"/>
<evidence type="ECO:0000256" key="5">
    <source>
        <dbReference type="ARBA" id="ARBA00022568"/>
    </source>
</evidence>
<organism evidence="15 16">
    <name type="scientific">Xylocopa violacea</name>
    <name type="common">Violet carpenter bee</name>
    <name type="synonym">Apis violacea</name>
    <dbReference type="NCBI Taxonomy" id="135666"/>
    <lineage>
        <taxon>Eukaryota</taxon>
        <taxon>Metazoa</taxon>
        <taxon>Ecdysozoa</taxon>
        <taxon>Arthropoda</taxon>
        <taxon>Hexapoda</taxon>
        <taxon>Insecta</taxon>
        <taxon>Pterygota</taxon>
        <taxon>Neoptera</taxon>
        <taxon>Endopterygota</taxon>
        <taxon>Hymenoptera</taxon>
        <taxon>Apocrita</taxon>
        <taxon>Aculeata</taxon>
        <taxon>Apoidea</taxon>
        <taxon>Anthophila</taxon>
        <taxon>Apidae</taxon>
        <taxon>Xylocopa</taxon>
        <taxon>Xylocopa</taxon>
    </lineage>
</organism>
<accession>A0ABP1PBB8</accession>
<evidence type="ECO:0000313" key="15">
    <source>
        <dbReference type="EMBL" id="CAL7949499.1"/>
    </source>
</evidence>
<evidence type="ECO:0000256" key="13">
    <source>
        <dbReference type="ARBA" id="ARBA00023136"/>
    </source>
</evidence>
<keyword evidence="16" id="KW-1185">Reference proteome</keyword>
<dbReference type="EMBL" id="CAXAJV020001300">
    <property type="protein sequence ID" value="CAL7949499.1"/>
    <property type="molecule type" value="Genomic_DNA"/>
</dbReference>
<evidence type="ECO:0000256" key="12">
    <source>
        <dbReference type="ARBA" id="ARBA00023128"/>
    </source>
</evidence>
<keyword evidence="5 14" id="KW-0109">Calcium transport</keyword>
<comment type="function">
    <text evidence="14">Essential regulatory subunit of the mitochondrial calcium uniporter complex (uniplex), a complex that mediates calcium uptake into mitochondria.</text>
</comment>
<name>A0ABP1PBB8_XYLVO</name>
<keyword evidence="8 14" id="KW-0106">Calcium</keyword>
<keyword evidence="4 14" id="KW-0813">Transport</keyword>
<comment type="subcellular location">
    <subcellularLocation>
        <location evidence="1 14">Mitochondrion inner membrane</location>
        <topology evidence="1 14">Single-pass membrane protein</topology>
    </subcellularLocation>
</comment>
<evidence type="ECO:0000256" key="2">
    <source>
        <dbReference type="ARBA" id="ARBA00008958"/>
    </source>
</evidence>
<gene>
    <name evidence="15" type="ORF">XYLVIOL_LOCUS9433</name>
</gene>
<comment type="caution">
    <text evidence="15">The sequence shown here is derived from an EMBL/GenBank/DDBJ whole genome shotgun (WGS) entry which is preliminary data.</text>
</comment>
<evidence type="ECO:0000256" key="4">
    <source>
        <dbReference type="ARBA" id="ARBA00022448"/>
    </source>
</evidence>
<dbReference type="PANTHER" id="PTHR33904:SF1">
    <property type="entry name" value="ESSENTIAL MCU REGULATOR, MITOCHONDRIAL"/>
    <property type="match status" value="1"/>
</dbReference>